<protein>
    <submittedName>
        <fullName evidence="9">Rhamnulokinase</fullName>
    </submittedName>
</protein>
<organism evidence="9 10">
    <name type="scientific">Naasia lichenicola</name>
    <dbReference type="NCBI Taxonomy" id="2565933"/>
    <lineage>
        <taxon>Bacteria</taxon>
        <taxon>Bacillati</taxon>
        <taxon>Actinomycetota</taxon>
        <taxon>Actinomycetes</taxon>
        <taxon>Micrococcales</taxon>
        <taxon>Microbacteriaceae</taxon>
        <taxon>Naasia</taxon>
    </lineage>
</organism>
<proteinExistence type="inferred from homology"/>
<dbReference type="EMBL" id="SSSM01000005">
    <property type="protein sequence ID" value="THG29327.1"/>
    <property type="molecule type" value="Genomic_DNA"/>
</dbReference>
<feature type="domain" description="Carbohydrate kinase FGGY N-terminal" evidence="7">
    <location>
        <begin position="7"/>
        <end position="243"/>
    </location>
</feature>
<dbReference type="RefSeq" id="WP_136427657.1">
    <property type="nucleotide sequence ID" value="NZ_SSSM01000005.1"/>
</dbReference>
<evidence type="ECO:0000256" key="5">
    <source>
        <dbReference type="ARBA" id="ARBA00022840"/>
    </source>
</evidence>
<dbReference type="PANTHER" id="PTHR43095:SF2">
    <property type="entry name" value="GLUCONOKINASE"/>
    <property type="match status" value="1"/>
</dbReference>
<dbReference type="InterPro" id="IPR050406">
    <property type="entry name" value="FGGY_Carb_Kinase"/>
</dbReference>
<dbReference type="InterPro" id="IPR013449">
    <property type="entry name" value="Rhamnulokinase"/>
</dbReference>
<dbReference type="InterPro" id="IPR018485">
    <property type="entry name" value="FGGY_C"/>
</dbReference>
<dbReference type="AlphaFoldDB" id="A0A4V3WST3"/>
<dbReference type="InterPro" id="IPR018484">
    <property type="entry name" value="FGGY_N"/>
</dbReference>
<gene>
    <name evidence="9" type="ORF">E6C64_11440</name>
</gene>
<evidence type="ECO:0000256" key="4">
    <source>
        <dbReference type="ARBA" id="ARBA00022777"/>
    </source>
</evidence>
<evidence type="ECO:0000313" key="9">
    <source>
        <dbReference type="EMBL" id="THG29327.1"/>
    </source>
</evidence>
<evidence type="ECO:0000256" key="1">
    <source>
        <dbReference type="ARBA" id="ARBA00009156"/>
    </source>
</evidence>
<dbReference type="InterPro" id="IPR043129">
    <property type="entry name" value="ATPase_NBD"/>
</dbReference>
<name>A0A4V3WST3_9MICO</name>
<evidence type="ECO:0000256" key="2">
    <source>
        <dbReference type="ARBA" id="ARBA00022679"/>
    </source>
</evidence>
<evidence type="ECO:0000256" key="6">
    <source>
        <dbReference type="ARBA" id="ARBA00023308"/>
    </source>
</evidence>
<dbReference type="Gene3D" id="3.30.420.40">
    <property type="match status" value="2"/>
</dbReference>
<dbReference type="GO" id="GO:0005524">
    <property type="term" value="F:ATP binding"/>
    <property type="evidence" value="ECO:0007669"/>
    <property type="project" value="UniProtKB-KW"/>
</dbReference>
<keyword evidence="5" id="KW-0067">ATP-binding</keyword>
<dbReference type="PANTHER" id="PTHR43095">
    <property type="entry name" value="SUGAR KINASE"/>
    <property type="match status" value="1"/>
</dbReference>
<feature type="domain" description="Carbohydrate kinase FGGY C-terminal" evidence="8">
    <location>
        <begin position="254"/>
        <end position="443"/>
    </location>
</feature>
<dbReference type="Proteomes" id="UP000309133">
    <property type="component" value="Unassembled WGS sequence"/>
</dbReference>
<comment type="caution">
    <text evidence="9">The sequence shown here is derived from an EMBL/GenBank/DDBJ whole genome shotgun (WGS) entry which is preliminary data.</text>
</comment>
<dbReference type="SUPFAM" id="SSF53067">
    <property type="entry name" value="Actin-like ATPase domain"/>
    <property type="match status" value="2"/>
</dbReference>
<keyword evidence="2" id="KW-0808">Transferase</keyword>
<dbReference type="Pfam" id="PF00370">
    <property type="entry name" value="FGGY_N"/>
    <property type="match status" value="1"/>
</dbReference>
<dbReference type="CDD" id="cd07771">
    <property type="entry name" value="ASKHA_NBD_FGGY_RhaB-like"/>
    <property type="match status" value="1"/>
</dbReference>
<keyword evidence="6" id="KW-0684">Rhamnose metabolism</keyword>
<reference evidence="9 10" key="1">
    <citation type="submission" date="2019-04" db="EMBL/GenBank/DDBJ databases">
        <authorList>
            <person name="Jiang L."/>
        </authorList>
    </citation>
    <scope>NUCLEOTIDE SEQUENCE [LARGE SCALE GENOMIC DNA]</scope>
    <source>
        <strain evidence="9 10">YIM 131853</strain>
    </source>
</reference>
<dbReference type="GO" id="GO:0019301">
    <property type="term" value="P:rhamnose catabolic process"/>
    <property type="evidence" value="ECO:0007669"/>
    <property type="project" value="InterPro"/>
</dbReference>
<dbReference type="GO" id="GO:0008993">
    <property type="term" value="F:rhamnulokinase activity"/>
    <property type="evidence" value="ECO:0007669"/>
    <property type="project" value="InterPro"/>
</dbReference>
<comment type="similarity">
    <text evidence="1">Belongs to the FGGY kinase family.</text>
</comment>
<keyword evidence="4 9" id="KW-0418">Kinase</keyword>
<sequence length="492" mass="52249">MTALTIAAVDLGAESGRLIAARYDGNRIDLDVVRRFANTPITVDEIPRWDIEGLWGQIASGLVTLGGTDVIASVGVDSWGVDLGLFRDGELLELPVTYRDPRRRRGFERAMSAVGAERIFAATGSQLHEINGVYGLVEDQQSRPQLIAAAEQLLMIPDIFHQRLSGVFASEYSVASTSGMYDVGAGRWADGLMTELGLPTSLLPEIIAPGTTLGRIRLADAAPGLAQTLVIAPAAHDTASAVVAMPGLGANTLFISSGTWSLAGVLLDHPVVSDAVRERNLTNEGGYAGTVRLLRDIVGLWILQECRRDWEKQGIRLSYEELGTMIESEAPLRAWIDVDSGEFLHAGGMPDRIRAACERQGMPVPETPAQVARVVVDSLALAYKVVVDDLEAVTGQRISGVSVAGGGTANRALQRATASATGVPVTTWSREATALGNAAVQLQALGEITSPEDFASVIAASSTPETFEPGGHSDWRAAVEALADLRLERSGH</sequence>
<accession>A0A4V3WST3</accession>
<evidence type="ECO:0000256" key="3">
    <source>
        <dbReference type="ARBA" id="ARBA00022741"/>
    </source>
</evidence>
<evidence type="ECO:0000259" key="7">
    <source>
        <dbReference type="Pfam" id="PF00370"/>
    </source>
</evidence>
<evidence type="ECO:0000313" key="10">
    <source>
        <dbReference type="Proteomes" id="UP000309133"/>
    </source>
</evidence>
<keyword evidence="3" id="KW-0547">Nucleotide-binding</keyword>
<dbReference type="OrthoDB" id="9761504at2"/>
<dbReference type="Pfam" id="PF02782">
    <property type="entry name" value="FGGY_C"/>
    <property type="match status" value="1"/>
</dbReference>
<evidence type="ECO:0000259" key="8">
    <source>
        <dbReference type="Pfam" id="PF02782"/>
    </source>
</evidence>
<keyword evidence="10" id="KW-1185">Reference proteome</keyword>